<feature type="binding site" evidence="11">
    <location>
        <begin position="175"/>
        <end position="182"/>
    </location>
    <ligand>
        <name>NAD(+)</name>
        <dbReference type="ChEBI" id="CHEBI:57540"/>
    </ligand>
</feature>
<dbReference type="PRINTS" id="PR00411">
    <property type="entry name" value="PNDRDTASEI"/>
</dbReference>
<dbReference type="PRINTS" id="PR00368">
    <property type="entry name" value="FADPNR"/>
</dbReference>
<comment type="catalytic activity">
    <reaction evidence="9 13">
        <text>N(6)-[(R)-dihydrolipoyl]-L-lysyl-[protein] + NAD(+) = N(6)-[(R)-lipoyl]-L-lysyl-[protein] + NADH + H(+)</text>
        <dbReference type="Rhea" id="RHEA:15045"/>
        <dbReference type="Rhea" id="RHEA-COMP:10474"/>
        <dbReference type="Rhea" id="RHEA-COMP:10475"/>
        <dbReference type="ChEBI" id="CHEBI:15378"/>
        <dbReference type="ChEBI" id="CHEBI:57540"/>
        <dbReference type="ChEBI" id="CHEBI:57945"/>
        <dbReference type="ChEBI" id="CHEBI:83099"/>
        <dbReference type="ChEBI" id="CHEBI:83100"/>
        <dbReference type="EC" id="1.8.1.4"/>
    </reaction>
</comment>
<feature type="domain" description="FAD/NAD(P)-binding" evidence="15">
    <location>
        <begin position="5"/>
        <end position="317"/>
    </location>
</feature>
<dbReference type="Gene3D" id="3.30.390.30">
    <property type="match status" value="1"/>
</dbReference>
<dbReference type="EMBL" id="FNWJ01000001">
    <property type="protein sequence ID" value="SEH10891.1"/>
    <property type="molecule type" value="Genomic_DNA"/>
</dbReference>
<dbReference type="FunFam" id="3.30.390.30:FF:000001">
    <property type="entry name" value="Dihydrolipoyl dehydrogenase"/>
    <property type="match status" value="1"/>
</dbReference>
<comment type="similarity">
    <text evidence="2 13">Belongs to the class-I pyridine nucleotide-disulfide oxidoreductase family.</text>
</comment>
<dbReference type="InterPro" id="IPR036188">
    <property type="entry name" value="FAD/NAD-bd_sf"/>
</dbReference>
<dbReference type="InterPro" id="IPR050151">
    <property type="entry name" value="Class-I_Pyr_Nuc-Dis_Oxidored"/>
</dbReference>
<dbReference type="OrthoDB" id="9800167at2"/>
<dbReference type="InterPro" id="IPR004099">
    <property type="entry name" value="Pyr_nucl-diS_OxRdtase_dimer"/>
</dbReference>
<evidence type="ECO:0000259" key="14">
    <source>
        <dbReference type="Pfam" id="PF02852"/>
    </source>
</evidence>
<comment type="cofactor">
    <cofactor evidence="11 13">
        <name>FAD</name>
        <dbReference type="ChEBI" id="CHEBI:57692"/>
    </cofactor>
    <text evidence="11 13">Binds 1 FAD per subunit.</text>
</comment>
<dbReference type="PANTHER" id="PTHR22912">
    <property type="entry name" value="DISULFIDE OXIDOREDUCTASE"/>
    <property type="match status" value="1"/>
</dbReference>
<keyword evidence="13" id="KW-0676">Redox-active center</keyword>
<feature type="domain" description="Pyridine nucleotide-disulphide oxidoreductase dimerisation" evidence="14">
    <location>
        <begin position="337"/>
        <end position="446"/>
    </location>
</feature>
<evidence type="ECO:0000256" key="13">
    <source>
        <dbReference type="RuleBase" id="RU003692"/>
    </source>
</evidence>
<dbReference type="Pfam" id="PF07992">
    <property type="entry name" value="Pyr_redox_2"/>
    <property type="match status" value="1"/>
</dbReference>
<comment type="subcellular location">
    <subcellularLocation>
        <location evidence="1">Cytoplasm</location>
    </subcellularLocation>
</comment>
<dbReference type="PANTHER" id="PTHR22912:SF217">
    <property type="entry name" value="DIHYDROLIPOYL DEHYDROGENASE"/>
    <property type="match status" value="1"/>
</dbReference>
<evidence type="ECO:0000313" key="16">
    <source>
        <dbReference type="EMBL" id="SEH10891.1"/>
    </source>
</evidence>
<evidence type="ECO:0000256" key="4">
    <source>
        <dbReference type="ARBA" id="ARBA00016961"/>
    </source>
</evidence>
<comment type="miscellaneous">
    <text evidence="13">The active site is a redox-active disulfide bond.</text>
</comment>
<feature type="active site" description="Proton acceptor" evidence="10">
    <location>
        <position position="435"/>
    </location>
</feature>
<feature type="binding site" evidence="11">
    <location>
        <position position="261"/>
    </location>
    <ligand>
        <name>NAD(+)</name>
        <dbReference type="ChEBI" id="CHEBI:57540"/>
    </ligand>
</feature>
<dbReference type="InterPro" id="IPR016156">
    <property type="entry name" value="FAD/NAD-linked_Rdtase_dimer_sf"/>
</dbReference>
<keyword evidence="7 13" id="KW-0560">Oxidoreductase</keyword>
<evidence type="ECO:0000256" key="7">
    <source>
        <dbReference type="ARBA" id="ARBA00023002"/>
    </source>
</evidence>
<proteinExistence type="inferred from homology"/>
<evidence type="ECO:0000256" key="11">
    <source>
        <dbReference type="PIRSR" id="PIRSR000350-3"/>
    </source>
</evidence>
<organism evidence="16 17">
    <name type="scientific">Thermoleophilum album</name>
    <dbReference type="NCBI Taxonomy" id="29539"/>
    <lineage>
        <taxon>Bacteria</taxon>
        <taxon>Bacillati</taxon>
        <taxon>Actinomycetota</taxon>
        <taxon>Thermoleophilia</taxon>
        <taxon>Thermoleophilales</taxon>
        <taxon>Thermoleophilaceae</taxon>
        <taxon>Thermoleophilum</taxon>
    </lineage>
</organism>
<dbReference type="InterPro" id="IPR023753">
    <property type="entry name" value="FAD/NAD-binding_dom"/>
</dbReference>
<dbReference type="AlphaFoldDB" id="A0A1H6FJ67"/>
<evidence type="ECO:0000256" key="5">
    <source>
        <dbReference type="ARBA" id="ARBA00022630"/>
    </source>
</evidence>
<dbReference type="STRING" id="29539.SAMN02745716_0589"/>
<dbReference type="NCBIfam" id="TIGR01350">
    <property type="entry name" value="lipoamide_DH"/>
    <property type="match status" value="1"/>
</dbReference>
<dbReference type="GO" id="GO:0005737">
    <property type="term" value="C:cytoplasm"/>
    <property type="evidence" value="ECO:0007669"/>
    <property type="project" value="UniProtKB-SubCell"/>
</dbReference>
<keyword evidence="17" id="KW-1185">Reference proteome</keyword>
<evidence type="ECO:0000256" key="3">
    <source>
        <dbReference type="ARBA" id="ARBA00012608"/>
    </source>
</evidence>
<name>A0A1H6FJ67_THEAL</name>
<sequence>MSERFDCVIVGSGPGGYVAAIRAAQLGLRTAIVEKGKIGGRCLNEACIPAKTVLRSAEVLDEARKAADYGVRIAGEPEVDYTRVAARRDEVIASLTGGVSMLLRKNGVEVVEGTARLDAAANVVVGERTLETDRVVLACGSRPKAVAGAQFGGRIADTAATWLSGELPRSLCVVGAGASGCEIASAFRRFGVEVTLIEALERILPAEDEDSSRLVAREFKRIGIDLRTGAQIEAIEDRGDRAVVVLAGEELSFELVCIAAGRAPDVEGLGLDAAGVELDERGLVRVDERLRTSREGVWAIGDMVRGPALAHKASEEGIVAVEDAAGRDPEPLDLAFVPSVTFCHPQVASFGMTEAEARAAGHDVVVGKVPIGAVGAPTVYGDRAGLVKIVGDRRYGELLGAHVVSAKAAELLEELVVARELEGGYPELARIVHPHPVFAEAVAEAARAADGWLIHG</sequence>
<dbReference type="Pfam" id="PF02852">
    <property type="entry name" value="Pyr_redox_dim"/>
    <property type="match status" value="1"/>
</dbReference>
<keyword evidence="8 11" id="KW-0520">NAD</keyword>
<dbReference type="GO" id="GO:0004148">
    <property type="term" value="F:dihydrolipoyl dehydrogenase (NADH) activity"/>
    <property type="evidence" value="ECO:0007669"/>
    <property type="project" value="UniProtKB-EC"/>
</dbReference>
<keyword evidence="6 11" id="KW-0274">FAD</keyword>
<evidence type="ECO:0000256" key="10">
    <source>
        <dbReference type="PIRSR" id="PIRSR000350-2"/>
    </source>
</evidence>
<feature type="binding site" evidence="11">
    <location>
        <position position="198"/>
    </location>
    <ligand>
        <name>NAD(+)</name>
        <dbReference type="ChEBI" id="CHEBI:57540"/>
    </ligand>
</feature>
<reference evidence="17" key="1">
    <citation type="submission" date="2016-10" db="EMBL/GenBank/DDBJ databases">
        <authorList>
            <person name="Varghese N."/>
            <person name="Submissions S."/>
        </authorList>
    </citation>
    <scope>NUCLEOTIDE SEQUENCE [LARGE SCALE GENOMIC DNA]</scope>
    <source>
        <strain evidence="17">ATCC 35263</strain>
    </source>
</reference>
<dbReference type="GO" id="GO:0006103">
    <property type="term" value="P:2-oxoglutarate metabolic process"/>
    <property type="evidence" value="ECO:0007669"/>
    <property type="project" value="TreeGrafter"/>
</dbReference>
<evidence type="ECO:0000313" key="17">
    <source>
        <dbReference type="Proteomes" id="UP000222056"/>
    </source>
</evidence>
<evidence type="ECO:0000256" key="2">
    <source>
        <dbReference type="ARBA" id="ARBA00007532"/>
    </source>
</evidence>
<dbReference type="Gene3D" id="3.50.50.60">
    <property type="entry name" value="FAD/NAD(P)-binding domain"/>
    <property type="match status" value="2"/>
</dbReference>
<keyword evidence="5 13" id="KW-0285">Flavoprotein</keyword>
<dbReference type="RefSeq" id="WP_093116069.1">
    <property type="nucleotide sequence ID" value="NZ_FNWJ01000001.1"/>
</dbReference>
<keyword evidence="11" id="KW-0547">Nucleotide-binding</keyword>
<evidence type="ECO:0000259" key="15">
    <source>
        <dbReference type="Pfam" id="PF07992"/>
    </source>
</evidence>
<evidence type="ECO:0000256" key="12">
    <source>
        <dbReference type="PIRSR" id="PIRSR000350-4"/>
    </source>
</evidence>
<dbReference type="InterPro" id="IPR006258">
    <property type="entry name" value="Lipoamide_DH"/>
</dbReference>
<feature type="disulfide bond" description="Redox-active" evidence="12">
    <location>
        <begin position="42"/>
        <end position="47"/>
    </location>
</feature>
<dbReference type="SUPFAM" id="SSF51905">
    <property type="entry name" value="FAD/NAD(P)-binding domain"/>
    <property type="match status" value="1"/>
</dbReference>
<dbReference type="Proteomes" id="UP000222056">
    <property type="component" value="Unassembled WGS sequence"/>
</dbReference>
<dbReference type="EC" id="1.8.1.4" evidence="3 13"/>
<accession>A0A1H6FJ67</accession>
<dbReference type="InterPro" id="IPR001100">
    <property type="entry name" value="Pyr_nuc-diS_OxRdtase"/>
</dbReference>
<evidence type="ECO:0000256" key="8">
    <source>
        <dbReference type="ARBA" id="ARBA00023027"/>
    </source>
</evidence>
<gene>
    <name evidence="16" type="ORF">SAMN02745716_0589</name>
</gene>
<dbReference type="PIRSF" id="PIRSF000350">
    <property type="entry name" value="Mercury_reductase_MerA"/>
    <property type="match status" value="1"/>
</dbReference>
<feature type="binding site" evidence="11">
    <location>
        <position position="51"/>
    </location>
    <ligand>
        <name>FAD</name>
        <dbReference type="ChEBI" id="CHEBI:57692"/>
    </ligand>
</feature>
<evidence type="ECO:0000256" key="9">
    <source>
        <dbReference type="ARBA" id="ARBA00049187"/>
    </source>
</evidence>
<protein>
    <recommendedName>
        <fullName evidence="4 13">Dihydrolipoyl dehydrogenase</fullName>
        <ecNumber evidence="3 13">1.8.1.4</ecNumber>
    </recommendedName>
</protein>
<dbReference type="GO" id="GO:0050660">
    <property type="term" value="F:flavin adenine dinucleotide binding"/>
    <property type="evidence" value="ECO:0007669"/>
    <property type="project" value="InterPro"/>
</dbReference>
<dbReference type="SUPFAM" id="SSF55424">
    <property type="entry name" value="FAD/NAD-linked reductases, dimerisation (C-terminal) domain"/>
    <property type="match status" value="1"/>
</dbReference>
<evidence type="ECO:0000256" key="1">
    <source>
        <dbReference type="ARBA" id="ARBA00004496"/>
    </source>
</evidence>
<evidence type="ECO:0000256" key="6">
    <source>
        <dbReference type="ARBA" id="ARBA00022827"/>
    </source>
</evidence>
<feature type="binding site" evidence="11">
    <location>
        <position position="302"/>
    </location>
    <ligand>
        <name>FAD</name>
        <dbReference type="ChEBI" id="CHEBI:57692"/>
    </ligand>
</feature>